<dbReference type="InterPro" id="IPR012336">
    <property type="entry name" value="Thioredoxin-like_fold"/>
</dbReference>
<feature type="domain" description="Peptidase C39" evidence="11">
    <location>
        <begin position="13"/>
        <end position="123"/>
    </location>
</feature>
<evidence type="ECO:0000256" key="7">
    <source>
        <dbReference type="ARBA" id="ARBA00023136"/>
    </source>
</evidence>
<evidence type="ECO:0000256" key="9">
    <source>
        <dbReference type="ARBA" id="ARBA00023284"/>
    </source>
</evidence>
<dbReference type="GO" id="GO:0016020">
    <property type="term" value="C:membrane"/>
    <property type="evidence" value="ECO:0007669"/>
    <property type="project" value="UniProtKB-SubCell"/>
</dbReference>
<dbReference type="GO" id="GO:0048038">
    <property type="term" value="F:quinone binding"/>
    <property type="evidence" value="ECO:0007669"/>
    <property type="project" value="UniProtKB-KW"/>
</dbReference>
<feature type="transmembrane region" description="Helical" evidence="10">
    <location>
        <begin position="319"/>
        <end position="340"/>
    </location>
</feature>
<dbReference type="SUPFAM" id="SSF52833">
    <property type="entry name" value="Thioredoxin-like"/>
    <property type="match status" value="1"/>
</dbReference>
<keyword evidence="7 10" id="KW-0472">Membrane</keyword>
<dbReference type="GO" id="GO:0006508">
    <property type="term" value="P:proteolysis"/>
    <property type="evidence" value="ECO:0007669"/>
    <property type="project" value="InterPro"/>
</dbReference>
<dbReference type="RefSeq" id="WP_008508083.1">
    <property type="nucleotide sequence ID" value="NZ_CM001403.1"/>
</dbReference>
<evidence type="ECO:0000259" key="11">
    <source>
        <dbReference type="Pfam" id="PF03412"/>
    </source>
</evidence>
<dbReference type="GO" id="GO:0005524">
    <property type="term" value="F:ATP binding"/>
    <property type="evidence" value="ECO:0007669"/>
    <property type="project" value="InterPro"/>
</dbReference>
<dbReference type="EMBL" id="CM001403">
    <property type="protein sequence ID" value="EHQ27579.1"/>
    <property type="molecule type" value="Genomic_DNA"/>
</dbReference>
<keyword evidence="8" id="KW-1015">Disulfide bond</keyword>
<keyword evidence="4" id="KW-0874">Quinone</keyword>
<dbReference type="GO" id="GO:0016491">
    <property type="term" value="F:oxidoreductase activity"/>
    <property type="evidence" value="ECO:0007669"/>
    <property type="project" value="UniProtKB-KW"/>
</dbReference>
<dbReference type="InterPro" id="IPR012932">
    <property type="entry name" value="VKOR"/>
</dbReference>
<dbReference type="Gene3D" id="3.40.30.10">
    <property type="entry name" value="Glutaredoxin"/>
    <property type="match status" value="1"/>
</dbReference>
<keyword evidence="3 10" id="KW-0812">Transmembrane</keyword>
<evidence type="ECO:0000256" key="8">
    <source>
        <dbReference type="ARBA" id="ARBA00023157"/>
    </source>
</evidence>
<feature type="domain" description="Vitamin K epoxide reductase" evidence="12">
    <location>
        <begin position="177"/>
        <end position="301"/>
    </location>
</feature>
<name>H1YIG6_9SPHI</name>
<feature type="transmembrane region" description="Helical" evidence="10">
    <location>
        <begin position="229"/>
        <end position="250"/>
    </location>
</feature>
<organism evidence="14 15">
    <name type="scientific">Mucilaginibacter paludis DSM 18603</name>
    <dbReference type="NCBI Taxonomy" id="714943"/>
    <lineage>
        <taxon>Bacteria</taxon>
        <taxon>Pseudomonadati</taxon>
        <taxon>Bacteroidota</taxon>
        <taxon>Sphingobacteriia</taxon>
        <taxon>Sphingobacteriales</taxon>
        <taxon>Sphingobacteriaceae</taxon>
        <taxon>Mucilaginibacter</taxon>
    </lineage>
</organism>
<evidence type="ECO:0000256" key="1">
    <source>
        <dbReference type="ARBA" id="ARBA00004141"/>
    </source>
</evidence>
<comment type="subcellular location">
    <subcellularLocation>
        <location evidence="1">Membrane</location>
        <topology evidence="1">Multi-pass membrane protein</topology>
    </subcellularLocation>
</comment>
<keyword evidence="5 10" id="KW-1133">Transmembrane helix</keyword>
<feature type="transmembrane region" description="Helical" evidence="10">
    <location>
        <begin position="256"/>
        <end position="276"/>
    </location>
</feature>
<proteinExistence type="inferred from homology"/>
<keyword evidence="9" id="KW-0676">Redox-active center</keyword>
<evidence type="ECO:0000256" key="4">
    <source>
        <dbReference type="ARBA" id="ARBA00022719"/>
    </source>
</evidence>
<dbReference type="Gene3D" id="3.90.70.10">
    <property type="entry name" value="Cysteine proteinases"/>
    <property type="match status" value="1"/>
</dbReference>
<dbReference type="eggNOG" id="COG1651">
    <property type="taxonomic scope" value="Bacteria"/>
</dbReference>
<dbReference type="Proteomes" id="UP000002774">
    <property type="component" value="Chromosome"/>
</dbReference>
<accession>H1YIG6</accession>
<gene>
    <name evidence="14" type="ORF">Mucpa_3481</name>
</gene>
<dbReference type="CDD" id="cd12921">
    <property type="entry name" value="VKOR_4"/>
    <property type="match status" value="1"/>
</dbReference>
<dbReference type="InterPro" id="IPR005074">
    <property type="entry name" value="Peptidase_C39"/>
</dbReference>
<dbReference type="InterPro" id="IPR038354">
    <property type="entry name" value="VKOR_sf"/>
</dbReference>
<feature type="transmembrane region" description="Helical" evidence="10">
    <location>
        <begin position="166"/>
        <end position="192"/>
    </location>
</feature>
<comment type="similarity">
    <text evidence="2">Belongs to the VKOR family.</text>
</comment>
<evidence type="ECO:0000259" key="13">
    <source>
        <dbReference type="Pfam" id="PF13462"/>
    </source>
</evidence>
<dbReference type="OrthoDB" id="1100563at2"/>
<evidence type="ECO:0000256" key="10">
    <source>
        <dbReference type="SAM" id="Phobius"/>
    </source>
</evidence>
<evidence type="ECO:0000313" key="15">
    <source>
        <dbReference type="Proteomes" id="UP000002774"/>
    </source>
</evidence>
<dbReference type="GO" id="GO:0008233">
    <property type="term" value="F:peptidase activity"/>
    <property type="evidence" value="ECO:0007669"/>
    <property type="project" value="InterPro"/>
</dbReference>
<evidence type="ECO:0000256" key="2">
    <source>
        <dbReference type="ARBA" id="ARBA00006214"/>
    </source>
</evidence>
<dbReference type="AlphaFoldDB" id="H1YIG6"/>
<keyword evidence="6" id="KW-0560">Oxidoreductase</keyword>
<keyword evidence="15" id="KW-1185">Reference proteome</keyword>
<feature type="domain" description="Thioredoxin-like fold" evidence="13">
    <location>
        <begin position="379"/>
        <end position="521"/>
    </location>
</feature>
<sequence>MNQDNVKEIIIALLKELKIPVTRQTIEEEIGRHPEYNSLLAISDLLTSWNTPNAAYHLAFDELRAAHIPTPFIAYTIREEFVLITGFNEQNVKLSSNGKIFETLSIENFQLIYGGTILIAEKEINSGEKENIQRKKLELVNSLRMPLALCATLLVIIALLDWHTNIFSTFALPILSLAIFKTSGLCICIILLTQNLNISNPLTEIFCSNNDKNNCNAILTSEAAKISEYLSWSEIGFFYFAGSWLALLFNSDNNDLVSILALINIISLPYTFYSIFHQWRVAKQWCRLCCTIQALLWLEFFSFMPYLRIGNYRNVFSVFQPLSISFSLPILLWVFVKPLLKMSQQLRPVKNQLRSFKYNTAVFNKLLSDEGRYGLLDKNNSIIIGEPLAKTTITIVSNPFCQPCAKAHREFDQWLPDRSDIKLQIIFSVGEDKEDPKLHFAKHLLSLQKSDDDTPILKKAVDDWYNGSQKDLQAWARKHPAGEIVQSDKALDAQREWCATAEITATPAIFINGYRLPRNYQPFDLKYLV</sequence>
<evidence type="ECO:0000256" key="5">
    <source>
        <dbReference type="ARBA" id="ARBA00022989"/>
    </source>
</evidence>
<dbReference type="InterPro" id="IPR036249">
    <property type="entry name" value="Thioredoxin-like_sf"/>
</dbReference>
<dbReference type="Pfam" id="PF07884">
    <property type="entry name" value="VKOR"/>
    <property type="match status" value="1"/>
</dbReference>
<evidence type="ECO:0000256" key="3">
    <source>
        <dbReference type="ARBA" id="ARBA00022692"/>
    </source>
</evidence>
<evidence type="ECO:0000313" key="14">
    <source>
        <dbReference type="EMBL" id="EHQ27579.1"/>
    </source>
</evidence>
<reference evidence="14" key="1">
    <citation type="submission" date="2011-09" db="EMBL/GenBank/DDBJ databases">
        <title>The permanent draft genome of Mucilaginibacter paludis DSM 18603.</title>
        <authorList>
            <consortium name="US DOE Joint Genome Institute (JGI-PGF)"/>
            <person name="Lucas S."/>
            <person name="Han J."/>
            <person name="Lapidus A."/>
            <person name="Bruce D."/>
            <person name="Goodwin L."/>
            <person name="Pitluck S."/>
            <person name="Peters L."/>
            <person name="Kyrpides N."/>
            <person name="Mavromatis K."/>
            <person name="Ivanova N."/>
            <person name="Mikhailova N."/>
            <person name="Held B."/>
            <person name="Detter J.C."/>
            <person name="Tapia R."/>
            <person name="Han C."/>
            <person name="Land M."/>
            <person name="Hauser L."/>
            <person name="Markowitz V."/>
            <person name="Cheng J.-F."/>
            <person name="Hugenholtz P."/>
            <person name="Woyke T."/>
            <person name="Wu D."/>
            <person name="Tindall B."/>
            <person name="Brambilla E."/>
            <person name="Klenk H.-P."/>
            <person name="Eisen J.A."/>
        </authorList>
    </citation>
    <scope>NUCLEOTIDE SEQUENCE [LARGE SCALE GENOMIC DNA]</scope>
    <source>
        <strain evidence="14">DSM 18603</strain>
    </source>
</reference>
<evidence type="ECO:0000256" key="6">
    <source>
        <dbReference type="ARBA" id="ARBA00023002"/>
    </source>
</evidence>
<dbReference type="HOGENOM" id="CLU_037935_1_0_10"/>
<dbReference type="Pfam" id="PF03412">
    <property type="entry name" value="Peptidase_C39"/>
    <property type="match status" value="1"/>
</dbReference>
<feature type="transmembrane region" description="Helical" evidence="10">
    <location>
        <begin position="143"/>
        <end position="160"/>
    </location>
</feature>
<evidence type="ECO:0000259" key="12">
    <source>
        <dbReference type="Pfam" id="PF07884"/>
    </source>
</evidence>
<dbReference type="STRING" id="714943.Mucpa_3481"/>
<dbReference type="Pfam" id="PF13462">
    <property type="entry name" value="Thioredoxin_4"/>
    <property type="match status" value="1"/>
</dbReference>
<dbReference type="Gene3D" id="1.20.1440.130">
    <property type="entry name" value="VKOR domain"/>
    <property type="match status" value="1"/>
</dbReference>
<protein>
    <submittedName>
        <fullName evidence="14">Peptidase C39 bacteriocin processing</fullName>
    </submittedName>
</protein>